<evidence type="ECO:0000313" key="2">
    <source>
        <dbReference type="EMBL" id="MBB6346971.1"/>
    </source>
</evidence>
<keyword evidence="3" id="KW-1185">Reference proteome</keyword>
<dbReference type="EMBL" id="JACHJB010000002">
    <property type="protein sequence ID" value="MBB6346971.1"/>
    <property type="molecule type" value="Genomic_DNA"/>
</dbReference>
<sequence>MSTSPTVTPRSRLLRMSALVVAVSAAALVAGNATRAEAAPPEVISRWNNELVHSNSISPGFSTFLGAGAYTITAKLSAANQGASAIAYTCTISAAGGAATDQAPVTLAPHATQSLSLNVVHHFPSTGQLSFACTKPAGSPTVRMQHIKITAIKVNSVDNQPF</sequence>
<dbReference type="Proteomes" id="UP000583800">
    <property type="component" value="Unassembled WGS sequence"/>
</dbReference>
<evidence type="ECO:0008006" key="4">
    <source>
        <dbReference type="Google" id="ProtNLM"/>
    </source>
</evidence>
<name>A0A7X0EZQ6_9ACTN</name>
<evidence type="ECO:0000256" key="1">
    <source>
        <dbReference type="SAM" id="SignalP"/>
    </source>
</evidence>
<gene>
    <name evidence="2" type="ORF">FHU36_003516</name>
</gene>
<proteinExistence type="predicted"/>
<reference evidence="2 3" key="1">
    <citation type="submission" date="2020-08" db="EMBL/GenBank/DDBJ databases">
        <title>Sequencing the genomes of 1000 actinobacteria strains.</title>
        <authorList>
            <person name="Klenk H.-P."/>
        </authorList>
    </citation>
    <scope>NUCLEOTIDE SEQUENCE [LARGE SCALE GENOMIC DNA]</scope>
    <source>
        <strain evidence="2 3">DSM 45913</strain>
    </source>
</reference>
<accession>A0A7X0EZQ6</accession>
<feature type="chain" id="PRO_5031138866" description="Ig-like domain-containing protein" evidence="1">
    <location>
        <begin position="39"/>
        <end position="162"/>
    </location>
</feature>
<protein>
    <recommendedName>
        <fullName evidence="4">Ig-like domain-containing protein</fullName>
    </recommendedName>
</protein>
<dbReference type="AlphaFoldDB" id="A0A7X0EZQ6"/>
<organism evidence="2 3">
    <name type="scientific">Nonomuraea muscovyensis</name>
    <dbReference type="NCBI Taxonomy" id="1124761"/>
    <lineage>
        <taxon>Bacteria</taxon>
        <taxon>Bacillati</taxon>
        <taxon>Actinomycetota</taxon>
        <taxon>Actinomycetes</taxon>
        <taxon>Streptosporangiales</taxon>
        <taxon>Streptosporangiaceae</taxon>
        <taxon>Nonomuraea</taxon>
    </lineage>
</organism>
<keyword evidence="1" id="KW-0732">Signal</keyword>
<evidence type="ECO:0000313" key="3">
    <source>
        <dbReference type="Proteomes" id="UP000583800"/>
    </source>
</evidence>
<dbReference type="RefSeq" id="WP_185085004.1">
    <property type="nucleotide sequence ID" value="NZ_JACHJB010000002.1"/>
</dbReference>
<feature type="signal peptide" evidence="1">
    <location>
        <begin position="1"/>
        <end position="38"/>
    </location>
</feature>
<comment type="caution">
    <text evidence="2">The sequence shown here is derived from an EMBL/GenBank/DDBJ whole genome shotgun (WGS) entry which is preliminary data.</text>
</comment>